<keyword evidence="3" id="KW-1185">Reference proteome</keyword>
<evidence type="ECO:0000256" key="1">
    <source>
        <dbReference type="SAM" id="MobiDB-lite"/>
    </source>
</evidence>
<protein>
    <submittedName>
        <fullName evidence="2">Uncharacterized protein</fullName>
    </submittedName>
</protein>
<dbReference type="PANTHER" id="PTHR33132">
    <property type="entry name" value="OSJNBB0118P14.9 PROTEIN"/>
    <property type="match status" value="1"/>
</dbReference>
<name>A0A6A4L4X5_9ERIC</name>
<feature type="compositionally biased region" description="Polar residues" evidence="1">
    <location>
        <begin position="61"/>
        <end position="70"/>
    </location>
</feature>
<feature type="region of interest" description="Disordered" evidence="1">
    <location>
        <begin position="46"/>
        <end position="70"/>
    </location>
</feature>
<sequence length="160" mass="17500">MNSPTSATGITRQGSNAKTNNCLCSPTTHAGSFRCRLHRVPPALQRTKSIDSRSLKDSRSKANMSAAETTNTGNTVEAHFALLRYNMVLVPEVMALPYGVETSRLGVMDFHDLCCFVSSIRLGKIHSALRDRLAHGIDKTEGGHRYAIYGNPLLVVLLFP</sequence>
<dbReference type="EMBL" id="QEFC01002099">
    <property type="protein sequence ID" value="KAE9454673.1"/>
    <property type="molecule type" value="Genomic_DNA"/>
</dbReference>
<dbReference type="AlphaFoldDB" id="A0A6A4L4X5"/>
<proteinExistence type="predicted"/>
<reference evidence="2 3" key="1">
    <citation type="journal article" date="2019" name="Genome Biol. Evol.">
        <title>The Rhododendron genome and chromosomal organization provide insight into shared whole-genome duplications across the heath family (Ericaceae).</title>
        <authorList>
            <person name="Soza V.L."/>
            <person name="Lindsley D."/>
            <person name="Waalkes A."/>
            <person name="Ramage E."/>
            <person name="Patwardhan R.P."/>
            <person name="Burton J.N."/>
            <person name="Adey A."/>
            <person name="Kumar A."/>
            <person name="Qiu R."/>
            <person name="Shendure J."/>
            <person name="Hall B."/>
        </authorList>
    </citation>
    <scope>NUCLEOTIDE SEQUENCE [LARGE SCALE GENOMIC DNA]</scope>
    <source>
        <strain evidence="2">RSF 1966-606</strain>
    </source>
</reference>
<dbReference type="PANTHER" id="PTHR33132:SF92">
    <property type="entry name" value="SERINE-RICH PROTEIN"/>
    <property type="match status" value="1"/>
</dbReference>
<feature type="non-terminal residue" evidence="2">
    <location>
        <position position="1"/>
    </location>
</feature>
<dbReference type="OrthoDB" id="1924025at2759"/>
<accession>A0A6A4L4X5</accession>
<comment type="caution">
    <text evidence="2">The sequence shown here is derived from an EMBL/GenBank/DDBJ whole genome shotgun (WGS) entry which is preliminary data.</text>
</comment>
<evidence type="ECO:0000313" key="3">
    <source>
        <dbReference type="Proteomes" id="UP000428333"/>
    </source>
</evidence>
<evidence type="ECO:0000313" key="2">
    <source>
        <dbReference type="EMBL" id="KAE9454673.1"/>
    </source>
</evidence>
<feature type="compositionally biased region" description="Basic and acidic residues" evidence="1">
    <location>
        <begin position="48"/>
        <end position="60"/>
    </location>
</feature>
<organism evidence="2 3">
    <name type="scientific">Rhododendron williamsianum</name>
    <dbReference type="NCBI Taxonomy" id="262921"/>
    <lineage>
        <taxon>Eukaryota</taxon>
        <taxon>Viridiplantae</taxon>
        <taxon>Streptophyta</taxon>
        <taxon>Embryophyta</taxon>
        <taxon>Tracheophyta</taxon>
        <taxon>Spermatophyta</taxon>
        <taxon>Magnoliopsida</taxon>
        <taxon>eudicotyledons</taxon>
        <taxon>Gunneridae</taxon>
        <taxon>Pentapetalae</taxon>
        <taxon>asterids</taxon>
        <taxon>Ericales</taxon>
        <taxon>Ericaceae</taxon>
        <taxon>Ericoideae</taxon>
        <taxon>Rhodoreae</taxon>
        <taxon>Rhododendron</taxon>
    </lineage>
</organism>
<dbReference type="Proteomes" id="UP000428333">
    <property type="component" value="Linkage Group LG08"/>
</dbReference>
<gene>
    <name evidence="2" type="ORF">C3L33_13443</name>
</gene>